<dbReference type="AlphaFoldDB" id="A0A8H3FBP1"/>
<protein>
    <submittedName>
        <fullName evidence="1">Uncharacterized protein</fullName>
    </submittedName>
</protein>
<proteinExistence type="predicted"/>
<sequence>MLGIWPELEVDIPRRHKQIFVVQVRAGLNNTGMPAPRIDVEKEDFSFEWKGMYTSFFRQQLAARNAERLNSRTFMARSSDNPEIERRIAHYRSSYPPGPDRRSLILASQVADWKDIVGERDWLDSSPAERLLRKQAADRALFLDDDGILEADVVPRTRFDLIPENGLASWALIRRELQDRIRMRVDRVKRGLVVPRSPTVKG</sequence>
<dbReference type="OrthoDB" id="2997776at2759"/>
<dbReference type="EMBL" id="CAJPDR010000148">
    <property type="protein sequence ID" value="CAF9921706.1"/>
    <property type="molecule type" value="Genomic_DNA"/>
</dbReference>
<keyword evidence="2" id="KW-1185">Reference proteome</keyword>
<reference evidence="1" key="1">
    <citation type="submission" date="2021-03" db="EMBL/GenBank/DDBJ databases">
        <authorList>
            <person name="Tagirdzhanova G."/>
        </authorList>
    </citation>
    <scope>NUCLEOTIDE SEQUENCE</scope>
</reference>
<organism evidence="1 2">
    <name type="scientific">Alectoria fallacina</name>
    <dbReference type="NCBI Taxonomy" id="1903189"/>
    <lineage>
        <taxon>Eukaryota</taxon>
        <taxon>Fungi</taxon>
        <taxon>Dikarya</taxon>
        <taxon>Ascomycota</taxon>
        <taxon>Pezizomycotina</taxon>
        <taxon>Lecanoromycetes</taxon>
        <taxon>OSLEUM clade</taxon>
        <taxon>Lecanoromycetidae</taxon>
        <taxon>Lecanorales</taxon>
        <taxon>Lecanorineae</taxon>
        <taxon>Parmeliaceae</taxon>
        <taxon>Alectoria</taxon>
    </lineage>
</organism>
<accession>A0A8H3FBP1</accession>
<comment type="caution">
    <text evidence="1">The sequence shown here is derived from an EMBL/GenBank/DDBJ whole genome shotgun (WGS) entry which is preliminary data.</text>
</comment>
<evidence type="ECO:0000313" key="1">
    <source>
        <dbReference type="EMBL" id="CAF9921706.1"/>
    </source>
</evidence>
<dbReference type="Proteomes" id="UP000664203">
    <property type="component" value="Unassembled WGS sequence"/>
</dbReference>
<gene>
    <name evidence="1" type="ORF">ALECFALPRED_001863</name>
</gene>
<evidence type="ECO:0000313" key="2">
    <source>
        <dbReference type="Proteomes" id="UP000664203"/>
    </source>
</evidence>
<name>A0A8H3FBP1_9LECA</name>